<feature type="compositionally biased region" description="Polar residues" evidence="1">
    <location>
        <begin position="225"/>
        <end position="238"/>
    </location>
</feature>
<feature type="compositionally biased region" description="Polar residues" evidence="1">
    <location>
        <begin position="82"/>
        <end position="107"/>
    </location>
</feature>
<dbReference type="EMBL" id="AKKU01000001">
    <property type="protein sequence ID" value="EIW90288.1"/>
    <property type="molecule type" value="Genomic_DNA"/>
</dbReference>
<dbReference type="InterPro" id="IPR052563">
    <property type="entry name" value="FliK"/>
</dbReference>
<gene>
    <name evidence="3" type="ORF">AGRI_00415</name>
</gene>
<name>I8UE79_9ALTE</name>
<evidence type="ECO:0000259" key="2">
    <source>
        <dbReference type="Pfam" id="PF02120"/>
    </source>
</evidence>
<feature type="region of interest" description="Disordered" evidence="1">
    <location>
        <begin position="171"/>
        <end position="452"/>
    </location>
</feature>
<dbReference type="eggNOG" id="COG3144">
    <property type="taxonomic scope" value="Bacteria"/>
</dbReference>
<feature type="compositionally biased region" description="Polar residues" evidence="1">
    <location>
        <begin position="337"/>
        <end position="356"/>
    </location>
</feature>
<proteinExistence type="predicted"/>
<feature type="region of interest" description="Disordered" evidence="1">
    <location>
        <begin position="681"/>
        <end position="724"/>
    </location>
</feature>
<evidence type="ECO:0000313" key="3">
    <source>
        <dbReference type="EMBL" id="EIW90288.1"/>
    </source>
</evidence>
<dbReference type="AlphaFoldDB" id="I8UE79"/>
<keyword evidence="3" id="KW-0969">Cilium</keyword>
<feature type="compositionally biased region" description="Basic and acidic residues" evidence="1">
    <location>
        <begin position="266"/>
        <end position="280"/>
    </location>
</feature>
<feature type="compositionally biased region" description="Low complexity" evidence="1">
    <location>
        <begin position="681"/>
        <end position="694"/>
    </location>
</feature>
<feature type="compositionally biased region" description="Polar residues" evidence="1">
    <location>
        <begin position="287"/>
        <end position="304"/>
    </location>
</feature>
<dbReference type="CDD" id="cd17470">
    <property type="entry name" value="T3SS_Flik_C"/>
    <property type="match status" value="1"/>
</dbReference>
<dbReference type="STRING" id="1195246.AGRI_00415"/>
<dbReference type="RefSeq" id="WP_008983066.1">
    <property type="nucleotide sequence ID" value="NZ_AKKU01000001.1"/>
</dbReference>
<feature type="compositionally biased region" description="Basic and acidic residues" evidence="1">
    <location>
        <begin position="130"/>
        <end position="140"/>
    </location>
</feature>
<feature type="compositionally biased region" description="Basic and acidic residues" evidence="1">
    <location>
        <begin position="171"/>
        <end position="186"/>
    </location>
</feature>
<dbReference type="InterPro" id="IPR038610">
    <property type="entry name" value="FliK-like_C_sf"/>
</dbReference>
<keyword evidence="4" id="KW-1185">Reference proteome</keyword>
<evidence type="ECO:0000256" key="1">
    <source>
        <dbReference type="SAM" id="MobiDB-lite"/>
    </source>
</evidence>
<reference evidence="3 4" key="1">
    <citation type="journal article" date="2012" name="J. Bacteriol.">
        <title>Genome Sequence of Pectin-Degrading Alishewanella agri, Isolated from Landfill Soil.</title>
        <authorList>
            <person name="Kim J."/>
            <person name="Jung J."/>
            <person name="Sung J.S."/>
            <person name="Chun J."/>
            <person name="Park W."/>
        </authorList>
    </citation>
    <scope>NUCLEOTIDE SEQUENCE [LARGE SCALE GENOMIC DNA]</scope>
    <source>
        <strain evidence="3 4">BL06</strain>
    </source>
</reference>
<feature type="domain" description="Flagellar hook-length control protein-like C-terminal" evidence="2">
    <location>
        <begin position="611"/>
        <end position="693"/>
    </location>
</feature>
<organism evidence="3 4">
    <name type="scientific">Alishewanella agri BL06</name>
    <dbReference type="NCBI Taxonomy" id="1195246"/>
    <lineage>
        <taxon>Bacteria</taxon>
        <taxon>Pseudomonadati</taxon>
        <taxon>Pseudomonadota</taxon>
        <taxon>Gammaproteobacteria</taxon>
        <taxon>Alteromonadales</taxon>
        <taxon>Alteromonadaceae</taxon>
        <taxon>Alishewanella</taxon>
    </lineage>
</organism>
<dbReference type="Gene3D" id="3.30.750.140">
    <property type="match status" value="1"/>
</dbReference>
<dbReference type="PATRIC" id="fig|1195246.3.peg.84"/>
<dbReference type="Proteomes" id="UP000035062">
    <property type="component" value="Unassembled WGS sequence"/>
</dbReference>
<keyword evidence="3" id="KW-0966">Cell projection</keyword>
<keyword evidence="3" id="KW-0282">Flagellum</keyword>
<dbReference type="PANTHER" id="PTHR37533">
    <property type="entry name" value="FLAGELLAR HOOK-LENGTH CONTROL PROTEIN"/>
    <property type="match status" value="1"/>
</dbReference>
<feature type="compositionally biased region" description="Polar residues" evidence="1">
    <location>
        <begin position="412"/>
        <end position="423"/>
    </location>
</feature>
<evidence type="ECO:0000313" key="4">
    <source>
        <dbReference type="Proteomes" id="UP000035062"/>
    </source>
</evidence>
<feature type="region of interest" description="Disordered" evidence="1">
    <location>
        <begin position="67"/>
        <end position="107"/>
    </location>
</feature>
<feature type="compositionally biased region" description="Polar residues" evidence="1">
    <location>
        <begin position="487"/>
        <end position="522"/>
    </location>
</feature>
<feature type="region of interest" description="Disordered" evidence="1">
    <location>
        <begin position="129"/>
        <end position="155"/>
    </location>
</feature>
<feature type="compositionally biased region" description="Polar residues" evidence="1">
    <location>
        <begin position="701"/>
        <end position="712"/>
    </location>
</feature>
<comment type="caution">
    <text evidence="3">The sequence shown here is derived from an EMBL/GenBank/DDBJ whole genome shotgun (WGS) entry which is preliminary data.</text>
</comment>
<feature type="compositionally biased region" description="Polar residues" evidence="1">
    <location>
        <begin position="369"/>
        <end position="397"/>
    </location>
</feature>
<accession>I8UE79</accession>
<dbReference type="InterPro" id="IPR021136">
    <property type="entry name" value="Flagellar_hook_control-like_C"/>
</dbReference>
<feature type="region of interest" description="Disordered" evidence="1">
    <location>
        <begin position="482"/>
        <end position="541"/>
    </location>
</feature>
<protein>
    <submittedName>
        <fullName evidence="3">Polar flagellar hook-length control protein FliK</fullName>
    </submittedName>
</protein>
<sequence>MTQGLQFSVLFSSADNMLSIDASAANLSQTSPELQQQAERFRQVLASEQADGTVRQDVAAVTQDVEHGVNHQAKPAVPGKDTQLSKAANESADTNKQPSASDESSNVTDAAGELLGLIQRANLTASQLQKKADTAAEQHHIVPQPQLDKAEPVEDELSVIRDTALPVASDKDLTAHAGSKEDDTKLKAVTPVLSEDPVTPESNPEVTADNKTSLRVVNSELAATGSAQAQTQPVTLADTQLPDDGLTPVPGTEQSEVISATAPKAQQREAEQKRADRSASEAKLSAQVAQSQGNDAKSTPTAIAQSVIKAAHAASATDKLPRAEGDLAEQTALDSAVTPSSEFEITRSATTGTAQWSERIRVSPDAEASEQSALRPANTSEQQPAAAQSTYPVQSVSSKEKEASAVSGVAELSQSKALNQASTAPDALVQPVMTPTTSALSGREGAERDIAGNTIREDVRSVIDATAATQVAVQAEAVARTALSPADSASTQESKASRQTSQQPANMASSNDVLKSDTNAKSTGDERGAEQGTEQRLFQPSRIDVTLTSGSAGQGSTQSESFQQQLARLDASVASVVAAQRASEKTPVSELSARLKQLNLQQQDAAGQLRERVQLMVRQNIQVAEIRLDPAELGQMQIRINLQQEQASVQFIVQQQHAKELLEQQMPRLRELLQQQGIQLGEGQVQQHSRQQQGNGDGSQRPGQTANHSADSFNDDLPAANTVEVQHRERLVDYYA</sequence>
<dbReference type="PANTHER" id="PTHR37533:SF2">
    <property type="entry name" value="FLAGELLAR HOOK-LENGTH CONTROL PROTEIN"/>
    <property type="match status" value="1"/>
</dbReference>
<feature type="compositionally biased region" description="Polar residues" evidence="1">
    <location>
        <begin position="200"/>
        <end position="216"/>
    </location>
</feature>
<dbReference type="Pfam" id="PF02120">
    <property type="entry name" value="Flg_hook"/>
    <property type="match status" value="1"/>
</dbReference>